<dbReference type="HOGENOM" id="CLU_2224952_0_0_1"/>
<accession>B8LVW0</accession>
<name>B8LVW0_TALSN</name>
<dbReference type="InParanoid" id="B8LVW0"/>
<organism evidence="1 2">
    <name type="scientific">Talaromyces stipitatus (strain ATCC 10500 / CBS 375.48 / QM 6759 / NRRL 1006)</name>
    <name type="common">Penicillium stipitatum</name>
    <dbReference type="NCBI Taxonomy" id="441959"/>
    <lineage>
        <taxon>Eukaryota</taxon>
        <taxon>Fungi</taxon>
        <taxon>Dikarya</taxon>
        <taxon>Ascomycota</taxon>
        <taxon>Pezizomycotina</taxon>
        <taxon>Eurotiomycetes</taxon>
        <taxon>Eurotiomycetidae</taxon>
        <taxon>Eurotiales</taxon>
        <taxon>Trichocomaceae</taxon>
        <taxon>Talaromyces</taxon>
        <taxon>Talaromyces sect. Talaromyces</taxon>
    </lineage>
</organism>
<keyword evidence="2" id="KW-1185">Reference proteome</keyword>
<dbReference type="Proteomes" id="UP000001745">
    <property type="component" value="Unassembled WGS sequence"/>
</dbReference>
<dbReference type="GeneID" id="8101965"/>
<reference evidence="2" key="1">
    <citation type="journal article" date="2015" name="Genome Announc.">
        <title>Genome sequence of the AIDS-associated pathogen Penicillium marneffei (ATCC18224) and its near taxonomic relative Talaromyces stipitatus (ATCC10500).</title>
        <authorList>
            <person name="Nierman W.C."/>
            <person name="Fedorova-Abrams N.D."/>
            <person name="Andrianopoulos A."/>
        </authorList>
    </citation>
    <scope>NUCLEOTIDE SEQUENCE [LARGE SCALE GENOMIC DNA]</scope>
    <source>
        <strain evidence="2">ATCC 10500 / CBS 375.48 / QM 6759 / NRRL 1006</strain>
    </source>
</reference>
<evidence type="ECO:0000313" key="1">
    <source>
        <dbReference type="EMBL" id="EED24326.1"/>
    </source>
</evidence>
<evidence type="ECO:0000313" key="2">
    <source>
        <dbReference type="Proteomes" id="UP000001745"/>
    </source>
</evidence>
<proteinExistence type="predicted"/>
<dbReference type="VEuPathDB" id="FungiDB:TSTA_076930"/>
<sequence length="106" mass="11624">MLDIVACRWDQQKRQSGAAEAPIVFIYGNLGTTVCELTYFASELLDTAQSISHRQVCQHGIRDAGHISALQCMIKEDVAFGFCTCTEDHGDINSLRSAFAAENPSQ</sequence>
<gene>
    <name evidence="1" type="ORF">TSTA_076930</name>
</gene>
<protein>
    <submittedName>
        <fullName evidence="1">Uncharacterized protein</fullName>
    </submittedName>
</protein>
<dbReference type="AlphaFoldDB" id="B8LVW0"/>
<dbReference type="RefSeq" id="XP_002341713.1">
    <property type="nucleotide sequence ID" value="XM_002341672.1"/>
</dbReference>
<dbReference type="EMBL" id="EQ962652">
    <property type="protein sequence ID" value="EED24326.1"/>
    <property type="molecule type" value="Genomic_DNA"/>
</dbReference>